<name>B9TPP9_RICCO</name>
<evidence type="ECO:0000313" key="3">
    <source>
        <dbReference type="Proteomes" id="UP000008311"/>
    </source>
</evidence>
<dbReference type="Proteomes" id="UP000008311">
    <property type="component" value="Unassembled WGS sequence"/>
</dbReference>
<protein>
    <submittedName>
        <fullName evidence="2">Uncharacterized protein</fullName>
    </submittedName>
</protein>
<organism evidence="2 3">
    <name type="scientific">Ricinus communis</name>
    <name type="common">Castor bean</name>
    <dbReference type="NCBI Taxonomy" id="3988"/>
    <lineage>
        <taxon>Eukaryota</taxon>
        <taxon>Viridiplantae</taxon>
        <taxon>Streptophyta</taxon>
        <taxon>Embryophyta</taxon>
        <taxon>Tracheophyta</taxon>
        <taxon>Spermatophyta</taxon>
        <taxon>Magnoliopsida</taxon>
        <taxon>eudicotyledons</taxon>
        <taxon>Gunneridae</taxon>
        <taxon>Pentapetalae</taxon>
        <taxon>rosids</taxon>
        <taxon>fabids</taxon>
        <taxon>Malpighiales</taxon>
        <taxon>Euphorbiaceae</taxon>
        <taxon>Acalyphoideae</taxon>
        <taxon>Acalypheae</taxon>
        <taxon>Ricinus</taxon>
    </lineage>
</organism>
<keyword evidence="3" id="KW-1185">Reference proteome</keyword>
<feature type="transmembrane region" description="Helical" evidence="1">
    <location>
        <begin position="6"/>
        <end position="24"/>
    </location>
</feature>
<dbReference type="AlphaFoldDB" id="B9TPP9"/>
<dbReference type="InParanoid" id="B9TPP9"/>
<reference evidence="3" key="1">
    <citation type="journal article" date="2010" name="Nat. Biotechnol.">
        <title>Draft genome sequence of the oilseed species Ricinus communis.</title>
        <authorList>
            <person name="Chan A.P."/>
            <person name="Crabtree J."/>
            <person name="Zhao Q."/>
            <person name="Lorenzi H."/>
            <person name="Orvis J."/>
            <person name="Puiu D."/>
            <person name="Melake-Berhan A."/>
            <person name="Jones K.M."/>
            <person name="Redman J."/>
            <person name="Chen G."/>
            <person name="Cahoon E.B."/>
            <person name="Gedil M."/>
            <person name="Stanke M."/>
            <person name="Haas B.J."/>
            <person name="Wortman J.R."/>
            <person name="Fraser-Liggett C.M."/>
            <person name="Ravel J."/>
            <person name="Rabinowicz P.D."/>
        </authorList>
    </citation>
    <scope>NUCLEOTIDE SEQUENCE [LARGE SCALE GENOMIC DNA]</scope>
    <source>
        <strain evidence="3">cv. Hale</strain>
    </source>
</reference>
<keyword evidence="1" id="KW-1133">Transmembrane helix</keyword>
<evidence type="ECO:0000313" key="2">
    <source>
        <dbReference type="EMBL" id="EEF22165.1"/>
    </source>
</evidence>
<gene>
    <name evidence="2" type="ORF">RCOM_2149030</name>
</gene>
<proteinExistence type="predicted"/>
<dbReference type="EMBL" id="EQ996369">
    <property type="protein sequence ID" value="EEF22165.1"/>
    <property type="molecule type" value="Genomic_DNA"/>
</dbReference>
<keyword evidence="1" id="KW-0812">Transmembrane</keyword>
<keyword evidence="1" id="KW-0472">Membrane</keyword>
<accession>B9TPP9</accession>
<evidence type="ECO:0000256" key="1">
    <source>
        <dbReference type="SAM" id="Phobius"/>
    </source>
</evidence>
<feature type="non-terminal residue" evidence="2">
    <location>
        <position position="250"/>
    </location>
</feature>
<sequence length="250" mass="27330">MDRCARAWPLIPVITALAAVVLFVHRDDMWDKRLTALSPIGKQQYALDASLRADFGDTGVRYVASFIAPDQEAALQLSERVAGVLQPLVDENVIGGFHAPSRLLPSEKTQRAHQAALPPKNILRANLDSALRALPLQADKLGGFIADAEAARTRPLLTRDALKGTSLGILLGSMLIQRDHDVLVLMPLQTAAQYAERDRIDIDRVTAVLQEHQLPHITVIDLLEETTNIFDSYMHQILLLSGLGSLAIAA</sequence>